<dbReference type="PANTHER" id="PTHR30098">
    <property type="entry name" value="LEUCYL/PHENYLALANYL-TRNA--PROTEIN TRANSFERASE"/>
    <property type="match status" value="1"/>
</dbReference>
<evidence type="ECO:0000256" key="3">
    <source>
        <dbReference type="ARBA" id="ARBA00023315"/>
    </source>
</evidence>
<reference evidence="4" key="1">
    <citation type="submission" date="2020-05" db="EMBL/GenBank/DDBJ databases">
        <authorList>
            <person name="Chiriac C."/>
            <person name="Salcher M."/>
            <person name="Ghai R."/>
            <person name="Kavagutti S V."/>
        </authorList>
    </citation>
    <scope>NUCLEOTIDE SEQUENCE</scope>
</reference>
<gene>
    <name evidence="4" type="ORF">UFOPK1572_00055</name>
</gene>
<sequence length="215" mass="23960">MLPPNTCDWGFPEPHEWSNDDDVVAAGADLAPTTLLYAYSHGMFPMYLGNRHRDLGWWSPVARGVIPLDGLRVTRSMKQSARKFTVTINQSFAEVMQQCASAHTEGQWITQEFIDAYCTLHALGHAHSVEVWNTDNRLIGGLYGVRINNFFAGESMFHLQRDASKVAVMHLVDAMNAAGMTLLDTQWCTDHLASLGCVEVPRAQYLELLAHSVTP</sequence>
<proteinExistence type="inferred from homology"/>
<dbReference type="HAMAP" id="MF_00688">
    <property type="entry name" value="Leu_Phe_trans"/>
    <property type="match status" value="1"/>
</dbReference>
<name>A0A6J6CDF6_9ZZZZ</name>
<dbReference type="GO" id="GO:0030163">
    <property type="term" value="P:protein catabolic process"/>
    <property type="evidence" value="ECO:0007669"/>
    <property type="project" value="InterPro"/>
</dbReference>
<dbReference type="EMBL" id="CAEZTC010000003">
    <property type="protein sequence ID" value="CAB4549361.1"/>
    <property type="molecule type" value="Genomic_DNA"/>
</dbReference>
<keyword evidence="3" id="KW-0012">Acyltransferase</keyword>
<dbReference type="SUPFAM" id="SSF55729">
    <property type="entry name" value="Acyl-CoA N-acyltransferases (Nat)"/>
    <property type="match status" value="1"/>
</dbReference>
<evidence type="ECO:0000256" key="1">
    <source>
        <dbReference type="ARBA" id="ARBA00022490"/>
    </source>
</evidence>
<dbReference type="PANTHER" id="PTHR30098:SF2">
    <property type="entry name" value="LEUCYL_PHENYLALANYL-TRNA--PROTEIN TRANSFERASE"/>
    <property type="match status" value="1"/>
</dbReference>
<dbReference type="Pfam" id="PF03588">
    <property type="entry name" value="Leu_Phe_trans"/>
    <property type="match status" value="1"/>
</dbReference>
<keyword evidence="1" id="KW-0963">Cytoplasm</keyword>
<dbReference type="GO" id="GO:0005737">
    <property type="term" value="C:cytoplasm"/>
    <property type="evidence" value="ECO:0007669"/>
    <property type="project" value="TreeGrafter"/>
</dbReference>
<dbReference type="Gene3D" id="3.30.70.3550">
    <property type="entry name" value="Leucyl/phenylalanyl-tRNA-protein transferase, N-terminal domain"/>
    <property type="match status" value="1"/>
</dbReference>
<dbReference type="Gene3D" id="3.40.630.70">
    <property type="entry name" value="Leucyl/phenylalanyl-tRNA-protein transferase, C-terminal domain"/>
    <property type="match status" value="1"/>
</dbReference>
<dbReference type="InterPro" id="IPR042203">
    <property type="entry name" value="Leu/Phe-tRNA_Trfase_C"/>
</dbReference>
<accession>A0A6J6CDF6</accession>
<dbReference type="NCBIfam" id="TIGR00667">
    <property type="entry name" value="aat"/>
    <property type="match status" value="1"/>
</dbReference>
<evidence type="ECO:0000256" key="2">
    <source>
        <dbReference type="ARBA" id="ARBA00022679"/>
    </source>
</evidence>
<protein>
    <submittedName>
        <fullName evidence="4">Unannotated protein</fullName>
    </submittedName>
</protein>
<keyword evidence="2" id="KW-0808">Transferase</keyword>
<dbReference type="InterPro" id="IPR004616">
    <property type="entry name" value="Leu/Phe-tRNA_Trfase"/>
</dbReference>
<dbReference type="GO" id="GO:0008914">
    <property type="term" value="F:leucyl-tRNA--protein transferase activity"/>
    <property type="evidence" value="ECO:0007669"/>
    <property type="project" value="InterPro"/>
</dbReference>
<organism evidence="4">
    <name type="scientific">freshwater metagenome</name>
    <dbReference type="NCBI Taxonomy" id="449393"/>
    <lineage>
        <taxon>unclassified sequences</taxon>
        <taxon>metagenomes</taxon>
        <taxon>ecological metagenomes</taxon>
    </lineage>
</organism>
<dbReference type="AlphaFoldDB" id="A0A6J6CDF6"/>
<dbReference type="InterPro" id="IPR042221">
    <property type="entry name" value="Leu/Phe-tRNA_Trfase_N"/>
</dbReference>
<evidence type="ECO:0000313" key="4">
    <source>
        <dbReference type="EMBL" id="CAB4549361.1"/>
    </source>
</evidence>
<dbReference type="InterPro" id="IPR016181">
    <property type="entry name" value="Acyl_CoA_acyltransferase"/>
</dbReference>